<dbReference type="Proteomes" id="UP000553632">
    <property type="component" value="Unassembled WGS sequence"/>
</dbReference>
<comment type="caution">
    <text evidence="2">The sequence shown here is derived from an EMBL/GenBank/DDBJ whole genome shotgun (WGS) entry which is preliminary data.</text>
</comment>
<evidence type="ECO:0000313" key="2">
    <source>
        <dbReference type="EMBL" id="KAF4730769.1"/>
    </source>
</evidence>
<sequence>TREKKTTPSIGPDHVGGDFMASSVEKMTHKKSASYIAPPPSKKKPITASQREDEEEKVFNKALQDMLNYVYPKTKDKKSKRQYMDAKFAALGGKVGKETGHNITHLRKMREDRHRLVDASKEKAQYMGVNVSTLKYTTIGDADRARKKAARQKRDEADAKLMDSVGAVFTSGRGGGTAAYKGGKMKDGMLAVSKDILKKYGAKSVFTTIFGSMLSSLQKLNLATMRICGRAVPVMAAARQGRLTFASPALHAVPRFFSTVEVDDSTERRRKRMMGIRTREEMAESARRYTEVRPVLLNTGVDPHLSDDEDDLAGKTFTSEDTDELAELCLRRYRFYDPEGMTDRRLRVL</sequence>
<organism evidence="2 3">
    <name type="scientific">Perkinsus olseni</name>
    <name type="common">Perkinsus atlanticus</name>
    <dbReference type="NCBI Taxonomy" id="32597"/>
    <lineage>
        <taxon>Eukaryota</taxon>
        <taxon>Sar</taxon>
        <taxon>Alveolata</taxon>
        <taxon>Perkinsozoa</taxon>
        <taxon>Perkinsea</taxon>
        <taxon>Perkinsida</taxon>
        <taxon>Perkinsidae</taxon>
        <taxon>Perkinsus</taxon>
    </lineage>
</organism>
<feature type="non-terminal residue" evidence="2">
    <location>
        <position position="1"/>
    </location>
</feature>
<dbReference type="AlphaFoldDB" id="A0A7J6SCR2"/>
<accession>A0A7J6SCR2</accession>
<evidence type="ECO:0000256" key="1">
    <source>
        <dbReference type="SAM" id="MobiDB-lite"/>
    </source>
</evidence>
<reference evidence="2 3" key="1">
    <citation type="submission" date="2020-04" db="EMBL/GenBank/DDBJ databases">
        <title>Perkinsus olseni comparative genomics.</title>
        <authorList>
            <person name="Bogema D.R."/>
        </authorList>
    </citation>
    <scope>NUCLEOTIDE SEQUENCE [LARGE SCALE GENOMIC DNA]</scope>
    <source>
        <strain evidence="2 3">ATCC PRA-207</strain>
    </source>
</reference>
<dbReference type="EMBL" id="JABANO010019079">
    <property type="protein sequence ID" value="KAF4730769.1"/>
    <property type="molecule type" value="Genomic_DNA"/>
</dbReference>
<protein>
    <submittedName>
        <fullName evidence="2">Uncharacterized protein</fullName>
    </submittedName>
</protein>
<feature type="non-terminal residue" evidence="2">
    <location>
        <position position="349"/>
    </location>
</feature>
<keyword evidence="3" id="KW-1185">Reference proteome</keyword>
<evidence type="ECO:0000313" key="3">
    <source>
        <dbReference type="Proteomes" id="UP000553632"/>
    </source>
</evidence>
<gene>
    <name evidence="2" type="ORF">FOZ63_027744</name>
</gene>
<proteinExistence type="predicted"/>
<feature type="region of interest" description="Disordered" evidence="1">
    <location>
        <begin position="30"/>
        <end position="54"/>
    </location>
</feature>
<name>A0A7J6SCR2_PEROL</name>